<accession>A0A170SQN3</accession>
<sequence>MTPMNGYWINNVIGIKTQKISFCKLEI</sequence>
<dbReference type="Proteomes" id="UP000092731">
    <property type="component" value="Unassembled WGS sequence"/>
</dbReference>
<proteinExistence type="predicted"/>
<evidence type="ECO:0000313" key="1">
    <source>
        <dbReference type="EMBL" id="GAT78248.1"/>
    </source>
</evidence>
<dbReference type="AlphaFoldDB" id="A0A170SQN3"/>
<gene>
    <name evidence="1" type="ORF">EHRUM3_04620</name>
</gene>
<organism evidence="1 2">
    <name type="scientific">Ehrlichia ruminantium</name>
    <name type="common">heartwater rickettsia</name>
    <name type="synonym">Cowdria ruminantium</name>
    <dbReference type="NCBI Taxonomy" id="779"/>
    <lineage>
        <taxon>Bacteria</taxon>
        <taxon>Pseudomonadati</taxon>
        <taxon>Pseudomonadota</taxon>
        <taxon>Alphaproteobacteria</taxon>
        <taxon>Rickettsiales</taxon>
        <taxon>Anaplasmataceae</taxon>
        <taxon>Ehrlichia</taxon>
    </lineage>
</organism>
<feature type="non-terminal residue" evidence="1">
    <location>
        <position position="27"/>
    </location>
</feature>
<evidence type="ECO:0000313" key="2">
    <source>
        <dbReference type="Proteomes" id="UP000092731"/>
    </source>
</evidence>
<reference evidence="2" key="1">
    <citation type="submission" date="2016-05" db="EMBL/GenBank/DDBJ databases">
        <title>Draft genome sequences of four strains of Ehrlichia ruminantium, a tick-borne pathogen of ruminants, isolated from Zimbabwe, The Gambia and Ghana.</title>
        <authorList>
            <person name="Nakao R."/>
            <person name="Jongejan F."/>
            <person name="Sugimoto C."/>
        </authorList>
    </citation>
    <scope>NUCLEOTIDE SEQUENCE [LARGE SCALE GENOMIC DNA]</scope>
    <source>
        <strain evidence="2">Pokoase 417</strain>
    </source>
</reference>
<protein>
    <submittedName>
        <fullName evidence="1">Uncharacterized protein</fullName>
    </submittedName>
</protein>
<dbReference type="EMBL" id="BDDM01000151">
    <property type="protein sequence ID" value="GAT78248.1"/>
    <property type="molecule type" value="Genomic_DNA"/>
</dbReference>
<name>A0A170SQN3_EHRRU</name>
<comment type="caution">
    <text evidence="1">The sequence shown here is derived from an EMBL/GenBank/DDBJ whole genome shotgun (WGS) entry which is preliminary data.</text>
</comment>